<dbReference type="SMART" id="SM00640">
    <property type="entry name" value="Glyco_32"/>
    <property type="match status" value="1"/>
</dbReference>
<sequence length="483" mass="54738">MDDPVSRPVDAVHLRPTDRSANAWFGDPVPFYWEGTYHLFYVWDQGHLVLPRVCHKWGHFASRDLVHWTEYPMAIEPGEEASCGTGSVFHQDGTFHMYYLGRYFTTNGVMHETLCHATSTDLVHWTKDPANPISRPDLSRYAATDWRDGFPFWNEEAQEYWMLVTASLKDGPEPFRGAIALLASKDLRSWEVRDPYWAPHLTRHLECPDLFEWNGWWYLLFSGGHNSTHGTLYRRARSLNGPWETPRVETFDGPFFYAAKTAGDGRRRMLFGWLGTRAGDADSGWPQWGGHGLARELVQDPADGSLWVKCPPERLQMGVPAPAPQFTPRLGEWRDEDGRLVAASPGLAYATADLPGNRLIRFRFRPEGRARRFGALLRTDPALTGGYRLTIDPEGQRFTLSSYGPEGQPRLQAVDRPLPCTPDQEFAVTLFISGSILEVFVNDRAALAVRVYDHRGPSFGLFVDEGRGAFTDVVVRTLPADPW</sequence>
<evidence type="ECO:0000256" key="3">
    <source>
        <dbReference type="ARBA" id="ARBA00022801"/>
    </source>
</evidence>
<dbReference type="Pfam" id="PF08244">
    <property type="entry name" value="Glyco_hydro_32C"/>
    <property type="match status" value="1"/>
</dbReference>
<dbReference type="Pfam" id="PF00251">
    <property type="entry name" value="Glyco_hydro_32N"/>
    <property type="match status" value="1"/>
</dbReference>
<dbReference type="GO" id="GO:0004564">
    <property type="term" value="F:beta-fructofuranosidase activity"/>
    <property type="evidence" value="ECO:0007669"/>
    <property type="project" value="UniProtKB-EC"/>
</dbReference>
<dbReference type="InterPro" id="IPR001362">
    <property type="entry name" value="Glyco_hydro_32"/>
</dbReference>
<proteinExistence type="inferred from homology"/>
<dbReference type="Gene3D" id="2.115.10.20">
    <property type="entry name" value="Glycosyl hydrolase domain, family 43"/>
    <property type="match status" value="1"/>
</dbReference>
<dbReference type="EMBL" id="JAGGLG010000012">
    <property type="protein sequence ID" value="MBP2018394.1"/>
    <property type="molecule type" value="Genomic_DNA"/>
</dbReference>
<evidence type="ECO:0000256" key="1">
    <source>
        <dbReference type="ARBA" id="ARBA00009902"/>
    </source>
</evidence>
<evidence type="ECO:0000259" key="6">
    <source>
        <dbReference type="Pfam" id="PF00251"/>
    </source>
</evidence>
<dbReference type="SUPFAM" id="SSF75005">
    <property type="entry name" value="Arabinanase/levansucrase/invertase"/>
    <property type="match status" value="1"/>
</dbReference>
<comment type="similarity">
    <text evidence="1 5">Belongs to the glycosyl hydrolase 32 family.</text>
</comment>
<evidence type="ECO:0000256" key="2">
    <source>
        <dbReference type="ARBA" id="ARBA00012758"/>
    </source>
</evidence>
<dbReference type="InterPro" id="IPR013189">
    <property type="entry name" value="Glyco_hydro_32_C"/>
</dbReference>
<keyword evidence="3 5" id="KW-0378">Hydrolase</keyword>
<evidence type="ECO:0000256" key="5">
    <source>
        <dbReference type="RuleBase" id="RU362110"/>
    </source>
</evidence>
<evidence type="ECO:0000313" key="8">
    <source>
        <dbReference type="EMBL" id="MBP2018394.1"/>
    </source>
</evidence>
<gene>
    <name evidence="8" type="ORF">J2Z79_001802</name>
</gene>
<accession>A0ABS4JVD4</accession>
<reference evidence="8 9" key="1">
    <citation type="submission" date="2021-03" db="EMBL/GenBank/DDBJ databases">
        <title>Genomic Encyclopedia of Type Strains, Phase IV (KMG-IV): sequencing the most valuable type-strain genomes for metagenomic binning, comparative biology and taxonomic classification.</title>
        <authorList>
            <person name="Goeker M."/>
        </authorList>
    </citation>
    <scope>NUCLEOTIDE SEQUENCE [LARGE SCALE GENOMIC DNA]</scope>
    <source>
        <strain evidence="8 9">DSM 27138</strain>
    </source>
</reference>
<dbReference type="InterPro" id="IPR013148">
    <property type="entry name" value="Glyco_hydro_32_N"/>
</dbReference>
<protein>
    <recommendedName>
        <fullName evidence="2">beta-fructofuranosidase</fullName>
        <ecNumber evidence="2">3.2.1.26</ecNumber>
    </recommendedName>
</protein>
<dbReference type="InterPro" id="IPR023296">
    <property type="entry name" value="Glyco_hydro_beta-prop_sf"/>
</dbReference>
<evidence type="ECO:0000259" key="7">
    <source>
        <dbReference type="Pfam" id="PF08244"/>
    </source>
</evidence>
<keyword evidence="4 5" id="KW-0326">Glycosidase</keyword>
<evidence type="ECO:0000313" key="9">
    <source>
        <dbReference type="Proteomes" id="UP001519289"/>
    </source>
</evidence>
<dbReference type="PANTHER" id="PTHR43101">
    <property type="entry name" value="BETA-FRUCTOSIDASE"/>
    <property type="match status" value="1"/>
</dbReference>
<evidence type="ECO:0000256" key="4">
    <source>
        <dbReference type="ARBA" id="ARBA00023295"/>
    </source>
</evidence>
<comment type="caution">
    <text evidence="8">The sequence shown here is derived from an EMBL/GenBank/DDBJ whole genome shotgun (WGS) entry which is preliminary data.</text>
</comment>
<dbReference type="InterPro" id="IPR013320">
    <property type="entry name" value="ConA-like_dom_sf"/>
</dbReference>
<dbReference type="RefSeq" id="WP_209466517.1">
    <property type="nucleotide sequence ID" value="NZ_JAGGLG010000012.1"/>
</dbReference>
<organism evidence="8 9">
    <name type="scientific">Symbiobacterium terraclitae</name>
    <dbReference type="NCBI Taxonomy" id="557451"/>
    <lineage>
        <taxon>Bacteria</taxon>
        <taxon>Bacillati</taxon>
        <taxon>Bacillota</taxon>
        <taxon>Clostridia</taxon>
        <taxon>Eubacteriales</taxon>
        <taxon>Symbiobacteriaceae</taxon>
        <taxon>Symbiobacterium</taxon>
    </lineage>
</organism>
<dbReference type="PANTHER" id="PTHR43101:SF1">
    <property type="entry name" value="BETA-FRUCTOSIDASE"/>
    <property type="match status" value="1"/>
</dbReference>
<dbReference type="SUPFAM" id="SSF49899">
    <property type="entry name" value="Concanavalin A-like lectins/glucanases"/>
    <property type="match status" value="1"/>
</dbReference>
<feature type="domain" description="Glycosyl hydrolase family 32 C-terminal" evidence="7">
    <location>
        <begin position="360"/>
        <end position="474"/>
    </location>
</feature>
<feature type="domain" description="Glycosyl hydrolase family 32 N-terminal" evidence="6">
    <location>
        <begin position="21"/>
        <end position="298"/>
    </location>
</feature>
<dbReference type="Gene3D" id="2.60.120.560">
    <property type="entry name" value="Exo-inulinase, domain 1"/>
    <property type="match status" value="1"/>
</dbReference>
<keyword evidence="9" id="KW-1185">Reference proteome</keyword>
<dbReference type="CDD" id="cd08995">
    <property type="entry name" value="GH32_EcAec43-like"/>
    <property type="match status" value="1"/>
</dbReference>
<dbReference type="Proteomes" id="UP001519289">
    <property type="component" value="Unassembled WGS sequence"/>
</dbReference>
<dbReference type="EC" id="3.2.1.26" evidence="2"/>
<name>A0ABS4JVD4_9FIRM</name>
<dbReference type="InterPro" id="IPR051214">
    <property type="entry name" value="GH32_Enzymes"/>
</dbReference>